<evidence type="ECO:0000313" key="2">
    <source>
        <dbReference type="EMBL" id="BET01746.1"/>
    </source>
</evidence>
<sequence>MMYASSLSGCPAPPLAPSRSHLRRTPLIAYYIGAFSKRRTERDDCRRMRGSSPLNEDIRSIQRHPRLALGIPKQKHPLAG</sequence>
<gene>
    <name evidence="2" type="ORF">NTJ_14562</name>
</gene>
<name>A0ABN7BEZ5_9HEMI</name>
<feature type="region of interest" description="Disordered" evidence="1">
    <location>
        <begin position="39"/>
        <end position="80"/>
    </location>
</feature>
<evidence type="ECO:0000256" key="1">
    <source>
        <dbReference type="SAM" id="MobiDB-lite"/>
    </source>
</evidence>
<evidence type="ECO:0000313" key="3">
    <source>
        <dbReference type="Proteomes" id="UP001307889"/>
    </source>
</evidence>
<keyword evidence="3" id="KW-1185">Reference proteome</keyword>
<organism evidence="2 3">
    <name type="scientific">Nesidiocoris tenuis</name>
    <dbReference type="NCBI Taxonomy" id="355587"/>
    <lineage>
        <taxon>Eukaryota</taxon>
        <taxon>Metazoa</taxon>
        <taxon>Ecdysozoa</taxon>
        <taxon>Arthropoda</taxon>
        <taxon>Hexapoda</taxon>
        <taxon>Insecta</taxon>
        <taxon>Pterygota</taxon>
        <taxon>Neoptera</taxon>
        <taxon>Paraneoptera</taxon>
        <taxon>Hemiptera</taxon>
        <taxon>Heteroptera</taxon>
        <taxon>Panheteroptera</taxon>
        <taxon>Cimicomorpha</taxon>
        <taxon>Miridae</taxon>
        <taxon>Dicyphina</taxon>
        <taxon>Nesidiocoris</taxon>
    </lineage>
</organism>
<dbReference type="Proteomes" id="UP001307889">
    <property type="component" value="Chromosome 13"/>
</dbReference>
<proteinExistence type="predicted"/>
<reference evidence="2 3" key="1">
    <citation type="submission" date="2023-09" db="EMBL/GenBank/DDBJ databases">
        <title>Nesidiocoris tenuis whole genome shotgun sequence.</title>
        <authorList>
            <person name="Shibata T."/>
            <person name="Shimoda M."/>
            <person name="Kobayashi T."/>
            <person name="Uehara T."/>
        </authorList>
    </citation>
    <scope>NUCLEOTIDE SEQUENCE [LARGE SCALE GENOMIC DNA]</scope>
    <source>
        <strain evidence="2 3">Japan</strain>
    </source>
</reference>
<dbReference type="EMBL" id="AP028921">
    <property type="protein sequence ID" value="BET01746.1"/>
    <property type="molecule type" value="Genomic_DNA"/>
</dbReference>
<accession>A0ABN7BEZ5</accession>
<protein>
    <submittedName>
        <fullName evidence="2">Uncharacterized protein</fullName>
    </submittedName>
</protein>